<keyword evidence="1" id="KW-0812">Transmembrane</keyword>
<dbReference type="EMBL" id="NMQT01000124">
    <property type="protein sequence ID" value="OXM48386.1"/>
    <property type="molecule type" value="Genomic_DNA"/>
</dbReference>
<feature type="transmembrane region" description="Helical" evidence="1">
    <location>
        <begin position="78"/>
        <end position="96"/>
    </location>
</feature>
<sequence length="160" mass="17157">MGEFMSTDQSSGTAIGAAVLAFLCGMRYLSEAGAFVMQLAVFEPEPRYFVGVAWNGLLVATLFLGGVLLLMRKFLGRTLVVVGAALALAASVLANGDIRPYFFAEVDGEPLITSDFATFLLFGMAVAALVLSVVRSTSDWLEGRRGPEEEPSKQDRLPGW</sequence>
<name>A0A229RP00_9PSEU</name>
<feature type="transmembrane region" description="Helical" evidence="1">
    <location>
        <begin position="48"/>
        <end position="71"/>
    </location>
</feature>
<keyword evidence="1" id="KW-0472">Membrane</keyword>
<comment type="caution">
    <text evidence="2">The sequence shown here is derived from an EMBL/GenBank/DDBJ whole genome shotgun (WGS) entry which is preliminary data.</text>
</comment>
<keyword evidence="1" id="KW-1133">Transmembrane helix</keyword>
<reference evidence="2 3" key="1">
    <citation type="submission" date="2017-07" db="EMBL/GenBank/DDBJ databases">
        <title>Amycolatopsis thailandensis Genome sequencing and assembly.</title>
        <authorList>
            <person name="Kaur N."/>
            <person name="Mayilraj S."/>
        </authorList>
    </citation>
    <scope>NUCLEOTIDE SEQUENCE [LARGE SCALE GENOMIC DNA]</scope>
    <source>
        <strain evidence="2 3">JCM 16380</strain>
    </source>
</reference>
<dbReference type="Proteomes" id="UP000215223">
    <property type="component" value="Unassembled WGS sequence"/>
</dbReference>
<evidence type="ECO:0000256" key="1">
    <source>
        <dbReference type="SAM" id="Phobius"/>
    </source>
</evidence>
<evidence type="ECO:0000313" key="3">
    <source>
        <dbReference type="Proteomes" id="UP000215223"/>
    </source>
</evidence>
<organism evidence="2 3">
    <name type="scientific">Amycolatopsis thailandensis</name>
    <dbReference type="NCBI Taxonomy" id="589330"/>
    <lineage>
        <taxon>Bacteria</taxon>
        <taxon>Bacillati</taxon>
        <taxon>Actinomycetota</taxon>
        <taxon>Actinomycetes</taxon>
        <taxon>Pseudonocardiales</taxon>
        <taxon>Pseudonocardiaceae</taxon>
        <taxon>Amycolatopsis</taxon>
    </lineage>
</organism>
<dbReference type="AlphaFoldDB" id="A0A229RP00"/>
<gene>
    <name evidence="2" type="ORF">CFP71_33235</name>
</gene>
<dbReference type="OrthoDB" id="3637699at2"/>
<feature type="transmembrane region" description="Helical" evidence="1">
    <location>
        <begin position="116"/>
        <end position="134"/>
    </location>
</feature>
<evidence type="ECO:0000313" key="2">
    <source>
        <dbReference type="EMBL" id="OXM48386.1"/>
    </source>
</evidence>
<protein>
    <submittedName>
        <fullName evidence="2">Uncharacterized protein</fullName>
    </submittedName>
</protein>
<accession>A0A229RP00</accession>
<proteinExistence type="predicted"/>
<keyword evidence="3" id="KW-1185">Reference proteome</keyword>